<accession>A0A1M6M263</accession>
<evidence type="ECO:0000313" key="2">
    <source>
        <dbReference type="EMBL" id="SHJ77554.1"/>
    </source>
</evidence>
<organism evidence="2 3">
    <name type="scientific">Geosporobacter subterraneus DSM 17957</name>
    <dbReference type="NCBI Taxonomy" id="1121919"/>
    <lineage>
        <taxon>Bacteria</taxon>
        <taxon>Bacillati</taxon>
        <taxon>Bacillota</taxon>
        <taxon>Clostridia</taxon>
        <taxon>Peptostreptococcales</taxon>
        <taxon>Thermotaleaceae</taxon>
        <taxon>Geosporobacter</taxon>
    </lineage>
</organism>
<sequence>MASVKKFAIYALRVVGVLWILFCIPGAFAVDYIFLIVAIPGLIPFFIKVSSKATKAKIDPITLQRIAREKQIYSESVDIMKNTKSIQTFLQRYSDVERTARNIISLSGGFEQFDNVSLFCDILPKVIEKEIQSAQALKTTKGRKDRLMKIINMLEAFEREDDKIDEAISAQQHRIFLILEKDVDWSNEKMPDISFTKEKIEKLIEERAAELLNGRGGSL</sequence>
<dbReference type="STRING" id="1121919.SAMN02745975_02833"/>
<keyword evidence="1" id="KW-1133">Transmembrane helix</keyword>
<keyword evidence="1" id="KW-0472">Membrane</keyword>
<keyword evidence="1" id="KW-0812">Transmembrane</keyword>
<evidence type="ECO:0000256" key="1">
    <source>
        <dbReference type="SAM" id="Phobius"/>
    </source>
</evidence>
<dbReference type="AlphaFoldDB" id="A0A1M6M263"/>
<dbReference type="EMBL" id="FQZV01000041">
    <property type="protein sequence ID" value="SHJ77554.1"/>
    <property type="molecule type" value="Genomic_DNA"/>
</dbReference>
<gene>
    <name evidence="2" type="ORF">SAMN02745975_02833</name>
</gene>
<proteinExistence type="predicted"/>
<dbReference type="RefSeq" id="WP_110941894.1">
    <property type="nucleotide sequence ID" value="NZ_FQZV01000041.1"/>
</dbReference>
<reference evidence="3" key="1">
    <citation type="submission" date="2016-11" db="EMBL/GenBank/DDBJ databases">
        <authorList>
            <person name="Varghese N."/>
            <person name="Submissions S."/>
        </authorList>
    </citation>
    <scope>NUCLEOTIDE SEQUENCE [LARGE SCALE GENOMIC DNA]</scope>
    <source>
        <strain evidence="3">DSM 17957</strain>
    </source>
</reference>
<feature type="transmembrane region" description="Helical" evidence="1">
    <location>
        <begin position="33"/>
        <end position="50"/>
    </location>
</feature>
<evidence type="ECO:0000313" key="3">
    <source>
        <dbReference type="Proteomes" id="UP000184536"/>
    </source>
</evidence>
<dbReference type="Proteomes" id="UP000184536">
    <property type="component" value="Unassembled WGS sequence"/>
</dbReference>
<feature type="transmembrane region" description="Helical" evidence="1">
    <location>
        <begin position="7"/>
        <end position="27"/>
    </location>
</feature>
<protein>
    <submittedName>
        <fullName evidence="2">Uncharacterized protein</fullName>
    </submittedName>
</protein>
<keyword evidence="3" id="KW-1185">Reference proteome</keyword>
<name>A0A1M6M263_9FIRM</name>